<name>A0A0R3WXL2_HYDTA</name>
<feature type="chain" id="PRO_5043133069" evidence="1">
    <location>
        <begin position="22"/>
        <end position="180"/>
    </location>
</feature>
<evidence type="ECO:0000313" key="2">
    <source>
        <dbReference type="EMBL" id="VDM27075.1"/>
    </source>
</evidence>
<dbReference type="WBParaSite" id="TTAC_0000550201-mRNA-1">
    <property type="protein sequence ID" value="TTAC_0000550201-mRNA-1"/>
    <property type="gene ID" value="TTAC_0000550201"/>
</dbReference>
<protein>
    <submittedName>
        <fullName evidence="4">Secreted protein</fullName>
    </submittedName>
</protein>
<evidence type="ECO:0000313" key="3">
    <source>
        <dbReference type="Proteomes" id="UP000274429"/>
    </source>
</evidence>
<gene>
    <name evidence="2" type="ORF">TTAC_LOCUS5486</name>
</gene>
<accession>A0A0R3WXL2</accession>
<proteinExistence type="predicted"/>
<reference evidence="4" key="1">
    <citation type="submission" date="2017-02" db="UniProtKB">
        <authorList>
            <consortium name="WormBaseParasite"/>
        </authorList>
    </citation>
    <scope>IDENTIFICATION</scope>
</reference>
<sequence length="180" mass="20223">MFVLAVGKGACVLLSPLHVQAAGGNQLTRHTVDTTTVVQWHGKRLQPELRVRTGLSSVVDVTQAFHFVQTQSERRSSAQSSKQHGVRMQHSRLLVVRGCMSHEWCICGYVDEQVEKWMMGERCSPAYMEGASSLTFILLQAYQKRELSQCRGSTVSKQREGWVVDDGEIVCAYKRLPERG</sequence>
<dbReference type="Proteomes" id="UP000274429">
    <property type="component" value="Unassembled WGS sequence"/>
</dbReference>
<dbReference type="AlphaFoldDB" id="A0A0R3WXL2"/>
<organism evidence="4">
    <name type="scientific">Hydatigena taeniaeformis</name>
    <name type="common">Feline tapeworm</name>
    <name type="synonym">Taenia taeniaeformis</name>
    <dbReference type="NCBI Taxonomy" id="6205"/>
    <lineage>
        <taxon>Eukaryota</taxon>
        <taxon>Metazoa</taxon>
        <taxon>Spiralia</taxon>
        <taxon>Lophotrochozoa</taxon>
        <taxon>Platyhelminthes</taxon>
        <taxon>Cestoda</taxon>
        <taxon>Eucestoda</taxon>
        <taxon>Cyclophyllidea</taxon>
        <taxon>Taeniidae</taxon>
        <taxon>Hydatigera</taxon>
    </lineage>
</organism>
<keyword evidence="3" id="KW-1185">Reference proteome</keyword>
<evidence type="ECO:0000313" key="4">
    <source>
        <dbReference type="WBParaSite" id="TTAC_0000550201-mRNA-1"/>
    </source>
</evidence>
<evidence type="ECO:0000256" key="1">
    <source>
        <dbReference type="SAM" id="SignalP"/>
    </source>
</evidence>
<dbReference type="EMBL" id="UYWX01007706">
    <property type="protein sequence ID" value="VDM27075.1"/>
    <property type="molecule type" value="Genomic_DNA"/>
</dbReference>
<reference evidence="2 3" key="2">
    <citation type="submission" date="2018-11" db="EMBL/GenBank/DDBJ databases">
        <authorList>
            <consortium name="Pathogen Informatics"/>
        </authorList>
    </citation>
    <scope>NUCLEOTIDE SEQUENCE [LARGE SCALE GENOMIC DNA]</scope>
</reference>
<keyword evidence="1" id="KW-0732">Signal</keyword>
<feature type="signal peptide" evidence="1">
    <location>
        <begin position="1"/>
        <end position="21"/>
    </location>
</feature>